<name>A0A6B0UJZ3_IXORI</name>
<reference evidence="2" key="1">
    <citation type="submission" date="2019-12" db="EMBL/GenBank/DDBJ databases">
        <title>An insight into the sialome of adult female Ixodes ricinus ticks feeding for 6 days.</title>
        <authorList>
            <person name="Perner J."/>
            <person name="Ribeiro J.M.C."/>
        </authorList>
    </citation>
    <scope>NUCLEOTIDE SEQUENCE</scope>
    <source>
        <strain evidence="2">Semi-engorged</strain>
        <tissue evidence="2">Salivary glands</tissue>
    </source>
</reference>
<organism evidence="2">
    <name type="scientific">Ixodes ricinus</name>
    <name type="common">Common tick</name>
    <name type="synonym">Acarus ricinus</name>
    <dbReference type="NCBI Taxonomy" id="34613"/>
    <lineage>
        <taxon>Eukaryota</taxon>
        <taxon>Metazoa</taxon>
        <taxon>Ecdysozoa</taxon>
        <taxon>Arthropoda</taxon>
        <taxon>Chelicerata</taxon>
        <taxon>Arachnida</taxon>
        <taxon>Acari</taxon>
        <taxon>Parasitiformes</taxon>
        <taxon>Ixodida</taxon>
        <taxon>Ixodoidea</taxon>
        <taxon>Ixodidae</taxon>
        <taxon>Ixodinae</taxon>
        <taxon>Ixodes</taxon>
    </lineage>
</organism>
<sequence>MKTQSLYPAASSLLGVAGGAHGILRSTSGKSSKLDVSSMLFTSMGMAAGRSRMWSQSTPRKKGCARICGKPPWAPTRASASEQNPWTRQRASSEMGTSAGNTRVSRQPITLR</sequence>
<evidence type="ECO:0000313" key="2">
    <source>
        <dbReference type="EMBL" id="MXU90049.1"/>
    </source>
</evidence>
<dbReference type="AlphaFoldDB" id="A0A6B0UJZ3"/>
<accession>A0A6B0UJZ3</accession>
<dbReference type="EMBL" id="GIFC01007966">
    <property type="protein sequence ID" value="MXU90049.1"/>
    <property type="molecule type" value="Transcribed_RNA"/>
</dbReference>
<feature type="compositionally biased region" description="Polar residues" evidence="1">
    <location>
        <begin position="78"/>
        <end position="112"/>
    </location>
</feature>
<feature type="region of interest" description="Disordered" evidence="1">
    <location>
        <begin position="70"/>
        <end position="112"/>
    </location>
</feature>
<protein>
    <submittedName>
        <fullName evidence="2">Putative secreted protein</fullName>
    </submittedName>
</protein>
<proteinExistence type="predicted"/>
<evidence type="ECO:0000256" key="1">
    <source>
        <dbReference type="SAM" id="MobiDB-lite"/>
    </source>
</evidence>